<accession>W0I7A9</accession>
<dbReference type="AlphaFoldDB" id="W0I7A9"/>
<keyword evidence="1" id="KW-0812">Transmembrane</keyword>
<evidence type="ECO:0000313" key="3">
    <source>
        <dbReference type="Proteomes" id="UP000019027"/>
    </source>
</evidence>
<gene>
    <name evidence="2" type="ORF">TES1_0966</name>
</gene>
<name>W0I7A9_9EURY</name>
<protein>
    <recommendedName>
        <fullName evidence="4">DUF4405 domain-containing protein</fullName>
    </recommendedName>
</protein>
<keyword evidence="1" id="KW-1133">Transmembrane helix</keyword>
<organism evidence="2 3">
    <name type="scientific">Thermococcus paralvinellae</name>
    <dbReference type="NCBI Taxonomy" id="582419"/>
    <lineage>
        <taxon>Archaea</taxon>
        <taxon>Methanobacteriati</taxon>
        <taxon>Methanobacteriota</taxon>
        <taxon>Thermococci</taxon>
        <taxon>Thermococcales</taxon>
        <taxon>Thermococcaceae</taxon>
        <taxon>Thermococcus</taxon>
    </lineage>
</organism>
<sequence>MDPMEKMFDEAAKNPKMRKKIKVKAMLSLILFVVFLLALFTAIGMLWATKNGTFLGMTKAQIFAIRTKVALIMNILIIAHIIVNRKVFIKELKVLFG</sequence>
<keyword evidence="1" id="KW-0472">Membrane</keyword>
<evidence type="ECO:0000313" key="2">
    <source>
        <dbReference type="EMBL" id="AHF80350.1"/>
    </source>
</evidence>
<dbReference type="Proteomes" id="UP000019027">
    <property type="component" value="Chromosome"/>
</dbReference>
<dbReference type="EMBL" id="CP006965">
    <property type="protein sequence ID" value="AHF80350.1"/>
    <property type="molecule type" value="Genomic_DNA"/>
</dbReference>
<dbReference type="HOGENOM" id="CLU_177474_0_0_2"/>
<dbReference type="GeneID" id="24907085"/>
<dbReference type="KEGG" id="ths:TES1_0966"/>
<evidence type="ECO:0008006" key="4">
    <source>
        <dbReference type="Google" id="ProtNLM"/>
    </source>
</evidence>
<feature type="transmembrane region" description="Helical" evidence="1">
    <location>
        <begin position="64"/>
        <end position="83"/>
    </location>
</feature>
<keyword evidence="3" id="KW-1185">Reference proteome</keyword>
<reference evidence="2 3" key="1">
    <citation type="journal article" date="2014" name="Int. J. Syst. Evol. Microbiol.">
        <title>Thermococcus paralvinellae sp. nov. and Thermococcus cleftensis sp. nov. of hyperthermophilic heterotrophs from deep-sea hydrothermal vents.</title>
        <authorList>
            <person name="Hensley S.A."/>
            <person name="Jung J.H."/>
            <person name="Park C.S."/>
            <person name="Holden J.F."/>
        </authorList>
    </citation>
    <scope>NUCLEOTIDE SEQUENCE [LARGE SCALE GENOMIC DNA]</scope>
    <source>
        <strain evidence="2 3">ES1</strain>
    </source>
</reference>
<evidence type="ECO:0000256" key="1">
    <source>
        <dbReference type="SAM" id="Phobius"/>
    </source>
</evidence>
<proteinExistence type="predicted"/>
<dbReference type="RefSeq" id="WP_042680806.1">
    <property type="nucleotide sequence ID" value="NZ_CP006965.1"/>
</dbReference>